<dbReference type="Proteomes" id="UP000288361">
    <property type="component" value="Unassembled WGS sequence"/>
</dbReference>
<gene>
    <name evidence="1" type="ORF">CWI73_11040</name>
</gene>
<reference evidence="1 2" key="1">
    <citation type="journal article" date="2011" name="Front. Microbiol.">
        <title>Genomic signatures of strain selection and enhancement in Bacillus atrophaeus var. globigii, a historical biowarfare simulant.</title>
        <authorList>
            <person name="Gibbons H.S."/>
            <person name="Broomall S.M."/>
            <person name="McNew L.A."/>
            <person name="Daligault H."/>
            <person name="Chapman C."/>
            <person name="Bruce D."/>
            <person name="Karavis M."/>
            <person name="Krepps M."/>
            <person name="McGregor P.A."/>
            <person name="Hong C."/>
            <person name="Park K.H."/>
            <person name="Akmal A."/>
            <person name="Feldman A."/>
            <person name="Lin J.S."/>
            <person name="Chang W.E."/>
            <person name="Higgs B.W."/>
            <person name="Demirev P."/>
            <person name="Lindquist J."/>
            <person name="Liem A."/>
            <person name="Fochler E."/>
            <person name="Read T.D."/>
            <person name="Tapia R."/>
            <person name="Johnson S."/>
            <person name="Bishop-Lilly K.A."/>
            <person name="Detter C."/>
            <person name="Han C."/>
            <person name="Sozhamannan S."/>
            <person name="Rosenzweig C.N."/>
            <person name="Skowronski E.W."/>
        </authorList>
    </citation>
    <scope>NUCLEOTIDE SEQUENCE [LARGE SCALE GENOMIC DNA]</scope>
    <source>
        <strain evidence="1 2">TPS4-2</strain>
    </source>
</reference>
<proteinExistence type="predicted"/>
<dbReference type="EMBL" id="PIQA01000013">
    <property type="protein sequence ID" value="RUO61997.1"/>
    <property type="molecule type" value="Genomic_DNA"/>
</dbReference>
<evidence type="ECO:0000313" key="1">
    <source>
        <dbReference type="EMBL" id="RUO61997.1"/>
    </source>
</evidence>
<organism evidence="1 2">
    <name type="scientific">Idiomarina piscisalsi</name>
    <dbReference type="NCBI Taxonomy" id="1096243"/>
    <lineage>
        <taxon>Bacteria</taxon>
        <taxon>Pseudomonadati</taxon>
        <taxon>Pseudomonadota</taxon>
        <taxon>Gammaproteobacteria</taxon>
        <taxon>Alteromonadales</taxon>
        <taxon>Idiomarinaceae</taxon>
        <taxon>Idiomarina</taxon>
    </lineage>
</organism>
<sequence>MARRKNTFWNRNKFKLSGLILILPFYFLYEQLQPPEFPNVWEEKSVGPFEVAIQPLNNEAPYAHHEDWVKDFSAYVNEGNVSDIRQGYVNIGEEPVPLDTLESDDVGILHGSELLQHVHAIAPQNYKPEHRVWVTLQTWDGSVHKASWKIPENWLK</sequence>
<comment type="caution">
    <text evidence="1">The sequence shown here is derived from an EMBL/GenBank/DDBJ whole genome shotgun (WGS) entry which is preliminary data.</text>
</comment>
<dbReference type="PIRSF" id="PIRSF029505">
    <property type="entry name" value="UCP029505"/>
    <property type="match status" value="1"/>
</dbReference>
<dbReference type="AlphaFoldDB" id="A0A432YLY6"/>
<accession>A0A432YLY6</accession>
<dbReference type="RefSeq" id="WP_126752827.1">
    <property type="nucleotide sequence ID" value="NZ_JBHUMT010000003.1"/>
</dbReference>
<protein>
    <submittedName>
        <fullName evidence="1">Uncharacterized protein</fullName>
    </submittedName>
</protein>
<name>A0A432YLY6_9GAMM</name>
<dbReference type="InterPro" id="IPR016922">
    <property type="entry name" value="UCP029505"/>
</dbReference>
<evidence type="ECO:0000313" key="2">
    <source>
        <dbReference type="Proteomes" id="UP000288361"/>
    </source>
</evidence>